<dbReference type="RefSeq" id="WP_054067919.1">
    <property type="nucleotide sequence ID" value="NZ_CAUCIF010000003.1"/>
</dbReference>
<dbReference type="GO" id="GO:0042597">
    <property type="term" value="C:periplasmic space"/>
    <property type="evidence" value="ECO:0007669"/>
    <property type="project" value="UniProtKB-SubCell"/>
</dbReference>
<feature type="domain" description="Blue (type 1) copper" evidence="6">
    <location>
        <begin position="25"/>
        <end position="87"/>
    </location>
</feature>
<evidence type="ECO:0000259" key="6">
    <source>
        <dbReference type="Pfam" id="PF00127"/>
    </source>
</evidence>
<evidence type="ECO:0000256" key="2">
    <source>
        <dbReference type="ARBA" id="ARBA00022723"/>
    </source>
</evidence>
<dbReference type="KEGG" id="cke:B5M06_05430"/>
<dbReference type="GO" id="GO:0005507">
    <property type="term" value="F:copper ion binding"/>
    <property type="evidence" value="ECO:0007669"/>
    <property type="project" value="InterPro"/>
</dbReference>
<dbReference type="Gene3D" id="2.60.40.420">
    <property type="entry name" value="Cupredoxins - blue copper proteins"/>
    <property type="match status" value="1"/>
</dbReference>
<dbReference type="Proteomes" id="UP000242792">
    <property type="component" value="Chromosome"/>
</dbReference>
<evidence type="ECO:0000313" key="8">
    <source>
        <dbReference type="Proteomes" id="UP000242792"/>
    </source>
</evidence>
<accession>A0A1V3TFI7</accession>
<feature type="signal peptide" evidence="5">
    <location>
        <begin position="1"/>
        <end position="22"/>
    </location>
</feature>
<keyword evidence="3" id="KW-0574">Periplasm</keyword>
<accession>A0A1V0BCV7</accession>
<evidence type="ECO:0000256" key="3">
    <source>
        <dbReference type="ARBA" id="ARBA00022764"/>
    </source>
</evidence>
<protein>
    <recommendedName>
        <fullName evidence="6">Blue (type 1) copper domain-containing protein</fullName>
    </recommendedName>
</protein>
<dbReference type="Pfam" id="PF00127">
    <property type="entry name" value="Copper-bind"/>
    <property type="match status" value="1"/>
</dbReference>
<dbReference type="EMBL" id="CP020121">
    <property type="protein sequence ID" value="AQZ97788.1"/>
    <property type="molecule type" value="Genomic_DNA"/>
</dbReference>
<feature type="chain" id="PRO_5030036151" description="Blue (type 1) copper domain-containing protein" evidence="5">
    <location>
        <begin position="23"/>
        <end position="113"/>
    </location>
</feature>
<comment type="subcellular location">
    <subcellularLocation>
        <location evidence="1">Periplasm</location>
    </subcellularLocation>
</comment>
<dbReference type="GeneID" id="83038761"/>
<dbReference type="SUPFAM" id="SSF49503">
    <property type="entry name" value="Cupredoxins"/>
    <property type="match status" value="1"/>
</dbReference>
<organism evidence="7 8">
    <name type="scientific">Comamonas kerstersii</name>
    <dbReference type="NCBI Taxonomy" id="225992"/>
    <lineage>
        <taxon>Bacteria</taxon>
        <taxon>Pseudomonadati</taxon>
        <taxon>Pseudomonadota</taxon>
        <taxon>Betaproteobacteria</taxon>
        <taxon>Burkholderiales</taxon>
        <taxon>Comamonadaceae</taxon>
        <taxon>Comamonas</taxon>
    </lineage>
</organism>
<name>A0A1V3TFI7_9BURK</name>
<evidence type="ECO:0000313" key="7">
    <source>
        <dbReference type="EMBL" id="AQZ97788.1"/>
    </source>
</evidence>
<keyword evidence="5" id="KW-0732">Signal</keyword>
<dbReference type="InterPro" id="IPR000923">
    <property type="entry name" value="BlueCu_1"/>
</dbReference>
<dbReference type="OrthoDB" id="9814063at2"/>
<evidence type="ECO:0000256" key="1">
    <source>
        <dbReference type="ARBA" id="ARBA00004418"/>
    </source>
</evidence>
<dbReference type="AlphaFoldDB" id="A0A1V3TFI7"/>
<gene>
    <name evidence="7" type="ORF">B5M06_05430</name>
</gene>
<reference evidence="7 8" key="1">
    <citation type="submission" date="2017-03" db="EMBL/GenBank/DDBJ databases">
        <title>Rapid Whole Genome Sequencing of Comamonas kerstersii Causing Continuous ambulatory Peritoneal Dialysis-Associated Peritonitis.</title>
        <authorList>
            <person name="Zheng B."/>
        </authorList>
    </citation>
    <scope>NUCLEOTIDE SEQUENCE [LARGE SCALE GENOMIC DNA]</scope>
    <source>
        <strain evidence="7 8">8943</strain>
    </source>
</reference>
<keyword evidence="2" id="KW-0479">Metal-binding</keyword>
<keyword evidence="4" id="KW-0186">Copper</keyword>
<sequence length="113" mass="12274">MKPTLRILSLLAACGMAMPALASDCAITIASDDKMQFDIKNVVVPKTCRQYTMTLTHVGKMSKATMGHNLVLSTTADANAVAADARRLQLQAWCMPRLHQAFCRSGTWVTMSA</sequence>
<dbReference type="GO" id="GO:0009055">
    <property type="term" value="F:electron transfer activity"/>
    <property type="evidence" value="ECO:0007669"/>
    <property type="project" value="InterPro"/>
</dbReference>
<evidence type="ECO:0000256" key="4">
    <source>
        <dbReference type="ARBA" id="ARBA00023008"/>
    </source>
</evidence>
<proteinExistence type="predicted"/>
<evidence type="ECO:0000256" key="5">
    <source>
        <dbReference type="SAM" id="SignalP"/>
    </source>
</evidence>
<dbReference type="InterPro" id="IPR008972">
    <property type="entry name" value="Cupredoxin"/>
</dbReference>